<sequence length="409" mass="46795">MVGIKCHFYIDVHTIRRNNGTMIPRLIQEKVIASLQRNDKIHLIFGPRQSGKTTILKDVAGIMEKNGLATLYLNCDIEENLSQLDTSSLTKLSTLFQKSQLIFIDEAQNLSNPGLTLKIIHDNLPNIKIVATGSSSFKLKNSVSDALTGRYFDFLLYPLSFREAASSLTLSNNEAIKKSQFDAILSSILTYGLYPEVYLEPINGQKEALLLKITESYLFKDVFSFQKVRRSQVLVNLAKALAYQIGSPISENELSKRLGIDRKTVMKYLDILEQTYVIFRVYPYSKNPQREIGRSYKVYFVDLGVRNALIQNFQPLEIRPDVGPLWENFFISERVKLVANKIINVQFNYWKTYDGAKVDLIEHQSGQEMRAFKCKYSQSPLSKGAYSFTKRYETNISLISKDNYQDYTG</sequence>
<dbReference type="PANTHER" id="PTHR43566:SF1">
    <property type="entry name" value="AAA+ ATPASE DOMAIN-CONTAINING PROTEIN"/>
    <property type="match status" value="1"/>
</dbReference>
<dbReference type="InterPro" id="IPR036390">
    <property type="entry name" value="WH_DNA-bd_sf"/>
</dbReference>
<dbReference type="Pfam" id="PF13173">
    <property type="entry name" value="AAA_14"/>
    <property type="match status" value="1"/>
</dbReference>
<dbReference type="Pfam" id="PF13635">
    <property type="entry name" value="DUF4143"/>
    <property type="match status" value="1"/>
</dbReference>
<dbReference type="InterPro" id="IPR003593">
    <property type="entry name" value="AAA+_ATPase"/>
</dbReference>
<evidence type="ECO:0000313" key="4">
    <source>
        <dbReference type="Proteomes" id="UP000230340"/>
    </source>
</evidence>
<dbReference type="EMBL" id="PEYT01000012">
    <property type="protein sequence ID" value="PIS23137.1"/>
    <property type="molecule type" value="Genomic_DNA"/>
</dbReference>
<feature type="domain" description="AAA+ ATPase" evidence="2">
    <location>
        <begin position="38"/>
        <end position="162"/>
    </location>
</feature>
<dbReference type="Proteomes" id="UP000230340">
    <property type="component" value="Unassembled WGS sequence"/>
</dbReference>
<name>A0A2H0XDY0_UNCKA</name>
<accession>A0A2H0XDY0</accession>
<dbReference type="SMART" id="SM00382">
    <property type="entry name" value="AAA"/>
    <property type="match status" value="1"/>
</dbReference>
<gene>
    <name evidence="3" type="ORF">COT49_01770</name>
</gene>
<dbReference type="InterPro" id="IPR027417">
    <property type="entry name" value="P-loop_NTPase"/>
</dbReference>
<evidence type="ECO:0000259" key="2">
    <source>
        <dbReference type="SMART" id="SM00382"/>
    </source>
</evidence>
<dbReference type="SUPFAM" id="SSF52540">
    <property type="entry name" value="P-loop containing nucleoside triphosphate hydrolases"/>
    <property type="match status" value="1"/>
</dbReference>
<dbReference type="AlphaFoldDB" id="A0A2H0XDY0"/>
<protein>
    <submittedName>
        <fullName evidence="3">ATPase</fullName>
    </submittedName>
</protein>
<evidence type="ECO:0000256" key="1">
    <source>
        <dbReference type="ARBA" id="ARBA00023125"/>
    </source>
</evidence>
<dbReference type="InterPro" id="IPR025420">
    <property type="entry name" value="DUF4143"/>
</dbReference>
<organism evidence="3 4">
    <name type="scientific">candidate division WWE3 bacterium CG08_land_8_20_14_0_20_40_13</name>
    <dbReference type="NCBI Taxonomy" id="1975084"/>
    <lineage>
        <taxon>Bacteria</taxon>
        <taxon>Katanobacteria</taxon>
    </lineage>
</organism>
<evidence type="ECO:0000313" key="3">
    <source>
        <dbReference type="EMBL" id="PIS23137.1"/>
    </source>
</evidence>
<proteinExistence type="predicted"/>
<dbReference type="SUPFAM" id="SSF46785">
    <property type="entry name" value="Winged helix' DNA-binding domain"/>
    <property type="match status" value="1"/>
</dbReference>
<reference evidence="4" key="1">
    <citation type="submission" date="2017-09" db="EMBL/GenBank/DDBJ databases">
        <title>Depth-based differentiation of microbial function through sediment-hosted aquifers and enrichment of novel symbionts in the deep terrestrial subsurface.</title>
        <authorList>
            <person name="Probst A.J."/>
            <person name="Ladd B."/>
            <person name="Jarett J.K."/>
            <person name="Geller-Mcgrath D.E."/>
            <person name="Sieber C.M.K."/>
            <person name="Emerson J.B."/>
            <person name="Anantharaman K."/>
            <person name="Thomas B.C."/>
            <person name="Malmstrom R."/>
            <person name="Stieglmeier M."/>
            <person name="Klingl A."/>
            <person name="Woyke T."/>
            <person name="Ryan C.M."/>
            <person name="Banfield J.F."/>
        </authorList>
    </citation>
    <scope>NUCLEOTIDE SEQUENCE [LARGE SCALE GENOMIC DNA]</scope>
</reference>
<comment type="caution">
    <text evidence="3">The sequence shown here is derived from an EMBL/GenBank/DDBJ whole genome shotgun (WGS) entry which is preliminary data.</text>
</comment>
<keyword evidence="1" id="KW-0238">DNA-binding</keyword>
<dbReference type="GO" id="GO:0003677">
    <property type="term" value="F:DNA binding"/>
    <property type="evidence" value="ECO:0007669"/>
    <property type="project" value="UniProtKB-KW"/>
</dbReference>
<dbReference type="PANTHER" id="PTHR43566">
    <property type="entry name" value="CONSERVED PROTEIN"/>
    <property type="match status" value="1"/>
</dbReference>
<dbReference type="Gene3D" id="3.40.50.300">
    <property type="entry name" value="P-loop containing nucleotide triphosphate hydrolases"/>
    <property type="match status" value="1"/>
</dbReference>
<dbReference type="InterPro" id="IPR041682">
    <property type="entry name" value="AAA_14"/>
</dbReference>